<dbReference type="EMBL" id="BA000026">
    <property type="protein sequence ID" value="BAC43934.1"/>
    <property type="molecule type" value="Genomic_DNA"/>
</dbReference>
<gene>
    <name evidence="2" type="ordered locus">MYPE1430</name>
</gene>
<evidence type="ECO:0000259" key="1">
    <source>
        <dbReference type="Pfam" id="PF13173"/>
    </source>
</evidence>
<evidence type="ECO:0000313" key="2">
    <source>
        <dbReference type="EMBL" id="BAC43934.1"/>
    </source>
</evidence>
<dbReference type="HOGENOM" id="CLU_721249_0_0_14"/>
<protein>
    <recommendedName>
        <fullName evidence="1">AAA domain-containing protein</fullName>
    </recommendedName>
</protein>
<dbReference type="RefSeq" id="WP_011076970.1">
    <property type="nucleotide sequence ID" value="NC_004432.1"/>
</dbReference>
<dbReference type="Proteomes" id="UP000002522">
    <property type="component" value="Chromosome"/>
</dbReference>
<proteinExistence type="predicted"/>
<evidence type="ECO:0000313" key="3">
    <source>
        <dbReference type="Proteomes" id="UP000002522"/>
    </source>
</evidence>
<sequence>MKHTSKQISLLKKSIKEDGTLTIYTGIYTINKQEIIKQTIEEVKKEKEVVVLDFSIMNLNRKYEGSENIQYLKEQVKPNNETVIFILEFTNCENWNKLIDFIINNYKNAKIFCSTSCNFSSVISFSKMSSFKYVYNEIKYEPPTMTEYFEECLNSSYDNYIENGSLIYKDEISFEKLSLISEINLCRLFNIFFVLTKVRNHFYIEIFFKFLLENLGKKLTIDFIKKNISKSTKLKIRNSKIFWKYINLLLDLYILIPVNTISTNSKSIRIQSKFICVDHMLFNQIPNAKNKYFLIGRNIFISEFIKKKLDILTIENNGEEIGIAGKLVNGKKIIFSYSQSNDDLIIKTIIGQQTDEYELINFKKSITKKELITILDTTIKNIE</sequence>
<accession>Q8EWR0</accession>
<organism evidence="2 3">
    <name type="scientific">Malacoplasma penetrans (strain HF-2)</name>
    <name type="common">Mycoplasma penetrans</name>
    <dbReference type="NCBI Taxonomy" id="272633"/>
    <lineage>
        <taxon>Bacteria</taxon>
        <taxon>Bacillati</taxon>
        <taxon>Mycoplasmatota</taxon>
        <taxon>Mycoplasmoidales</taxon>
        <taxon>Mycoplasmoidaceae</taxon>
        <taxon>Malacoplasma</taxon>
    </lineage>
</organism>
<dbReference type="InParanoid" id="Q8EWR0"/>
<keyword evidence="3" id="KW-1185">Reference proteome</keyword>
<name>Q8EWR0_MALP2</name>
<dbReference type="AlphaFoldDB" id="Q8EWR0"/>
<dbReference type="STRING" id="272633.gene:10731242"/>
<dbReference type="PANTHER" id="PTHR33295:SF7">
    <property type="entry name" value="ATPASE"/>
    <property type="match status" value="1"/>
</dbReference>
<reference evidence="2 3" key="1">
    <citation type="journal article" date="2002" name="Nucleic Acids Res.">
        <title>The complete genomic sequence of Mycoplasma penetrans, an intracellular bacterial pathogen in humans.</title>
        <authorList>
            <person name="Sasaki Y."/>
            <person name="Ishikawa J."/>
            <person name="Yamashita A."/>
            <person name="Oshima K."/>
            <person name="Kenri T."/>
            <person name="Furuya K."/>
            <person name="Yoshino C."/>
            <person name="Horino A."/>
            <person name="Shiba T."/>
            <person name="Sasaki T."/>
            <person name="Hattori M."/>
        </authorList>
    </citation>
    <scope>NUCLEOTIDE SEQUENCE [LARGE SCALE GENOMIC DNA]</scope>
    <source>
        <strain evidence="2 3">HF-2</strain>
    </source>
</reference>
<dbReference type="InterPro" id="IPR041682">
    <property type="entry name" value="AAA_14"/>
</dbReference>
<dbReference type="KEGG" id="mpe:MYPE1430"/>
<dbReference type="PANTHER" id="PTHR33295">
    <property type="entry name" value="ATPASE"/>
    <property type="match status" value="1"/>
</dbReference>
<dbReference type="Pfam" id="PF13173">
    <property type="entry name" value="AAA_14"/>
    <property type="match status" value="1"/>
</dbReference>
<feature type="domain" description="AAA" evidence="1">
    <location>
        <begin position="32"/>
        <end position="123"/>
    </location>
</feature>